<dbReference type="GO" id="GO:0005834">
    <property type="term" value="C:heterotrimeric G-protein complex"/>
    <property type="evidence" value="ECO:0007669"/>
    <property type="project" value="TreeGrafter"/>
</dbReference>
<evidence type="ECO:0000313" key="6">
    <source>
        <dbReference type="EMBL" id="GMS92371.1"/>
    </source>
</evidence>
<keyword evidence="2 5" id="KW-0547">Nucleotide-binding</keyword>
<dbReference type="GO" id="GO:0007188">
    <property type="term" value="P:adenylate cyclase-modulating G protein-coupled receptor signaling pathway"/>
    <property type="evidence" value="ECO:0007669"/>
    <property type="project" value="TreeGrafter"/>
</dbReference>
<keyword evidence="4" id="KW-0807">Transducer</keyword>
<evidence type="ECO:0000256" key="3">
    <source>
        <dbReference type="ARBA" id="ARBA00023134"/>
    </source>
</evidence>
<dbReference type="PANTHER" id="PTHR10218">
    <property type="entry name" value="GTP-BINDING PROTEIN ALPHA SUBUNIT"/>
    <property type="match status" value="1"/>
</dbReference>
<keyword evidence="7" id="KW-1185">Reference proteome</keyword>
<keyword evidence="1" id="KW-0479">Metal-binding</keyword>
<feature type="non-terminal residue" evidence="6">
    <location>
        <position position="1"/>
    </location>
</feature>
<evidence type="ECO:0000256" key="1">
    <source>
        <dbReference type="ARBA" id="ARBA00022723"/>
    </source>
</evidence>
<organism evidence="6 7">
    <name type="scientific">Pristionchus entomophagus</name>
    <dbReference type="NCBI Taxonomy" id="358040"/>
    <lineage>
        <taxon>Eukaryota</taxon>
        <taxon>Metazoa</taxon>
        <taxon>Ecdysozoa</taxon>
        <taxon>Nematoda</taxon>
        <taxon>Chromadorea</taxon>
        <taxon>Rhabditida</taxon>
        <taxon>Rhabditina</taxon>
        <taxon>Diplogasteromorpha</taxon>
        <taxon>Diplogasteroidea</taxon>
        <taxon>Neodiplogasteridae</taxon>
        <taxon>Pristionchus</taxon>
    </lineage>
</organism>
<evidence type="ECO:0000256" key="5">
    <source>
        <dbReference type="PIRSR" id="PIRSR601019-1"/>
    </source>
</evidence>
<evidence type="ECO:0000313" key="7">
    <source>
        <dbReference type="Proteomes" id="UP001432027"/>
    </source>
</evidence>
<dbReference type="EMBL" id="BTSX01000004">
    <property type="protein sequence ID" value="GMS92371.1"/>
    <property type="molecule type" value="Genomic_DNA"/>
</dbReference>
<dbReference type="InterPro" id="IPR001019">
    <property type="entry name" value="Gprotein_alpha_su"/>
</dbReference>
<evidence type="ECO:0008006" key="8">
    <source>
        <dbReference type="Google" id="ProtNLM"/>
    </source>
</evidence>
<evidence type="ECO:0000256" key="4">
    <source>
        <dbReference type="ARBA" id="ARBA00023224"/>
    </source>
</evidence>
<proteinExistence type="predicted"/>
<dbReference type="InterPro" id="IPR027417">
    <property type="entry name" value="P-loop_NTPase"/>
</dbReference>
<dbReference type="Gene3D" id="3.40.50.300">
    <property type="entry name" value="P-loop containing nucleotide triphosphate hydrolases"/>
    <property type="match status" value="1"/>
</dbReference>
<dbReference type="PANTHER" id="PTHR10218:SF302">
    <property type="entry name" value="GUANINE NUCLEOTIDE-BINDING PROTEIN ALPHA-5 SUBUNIT"/>
    <property type="match status" value="1"/>
</dbReference>
<accession>A0AAV5T9Y4</accession>
<comment type="caution">
    <text evidence="6">The sequence shown here is derived from an EMBL/GenBank/DDBJ whole genome shotgun (WGS) entry which is preliminary data.</text>
</comment>
<sequence length="73" mass="8459">IKPVLHQDLFPPIAEAQKPAKMPNRLRDSAQLFGEMLRSKFLTSSAFILFLNKKDLFWKKLPTHALDRYIGGY</sequence>
<feature type="binding site" evidence="5">
    <location>
        <begin position="52"/>
        <end position="55"/>
    </location>
    <ligand>
        <name>GTP</name>
        <dbReference type="ChEBI" id="CHEBI:37565"/>
    </ligand>
</feature>
<name>A0AAV5T9Y4_9BILA</name>
<dbReference type="GO" id="GO:0001664">
    <property type="term" value="F:G protein-coupled receptor binding"/>
    <property type="evidence" value="ECO:0007669"/>
    <property type="project" value="TreeGrafter"/>
</dbReference>
<protein>
    <recommendedName>
        <fullName evidence="8">ADP ribosylation factor</fullName>
    </recommendedName>
</protein>
<keyword evidence="3 5" id="KW-0342">GTP-binding</keyword>
<evidence type="ECO:0000256" key="2">
    <source>
        <dbReference type="ARBA" id="ARBA00022741"/>
    </source>
</evidence>
<dbReference type="GO" id="GO:0005737">
    <property type="term" value="C:cytoplasm"/>
    <property type="evidence" value="ECO:0007669"/>
    <property type="project" value="TreeGrafter"/>
</dbReference>
<dbReference type="AlphaFoldDB" id="A0AAV5T9Y4"/>
<dbReference type="GO" id="GO:0031683">
    <property type="term" value="F:G-protein beta/gamma-subunit complex binding"/>
    <property type="evidence" value="ECO:0007669"/>
    <property type="project" value="InterPro"/>
</dbReference>
<dbReference type="GO" id="GO:0046872">
    <property type="term" value="F:metal ion binding"/>
    <property type="evidence" value="ECO:0007669"/>
    <property type="project" value="UniProtKB-KW"/>
</dbReference>
<dbReference type="GO" id="GO:0003924">
    <property type="term" value="F:GTPase activity"/>
    <property type="evidence" value="ECO:0007669"/>
    <property type="project" value="InterPro"/>
</dbReference>
<gene>
    <name evidence="6" type="ORF">PENTCL1PPCAC_14546</name>
</gene>
<dbReference type="GO" id="GO:0005525">
    <property type="term" value="F:GTP binding"/>
    <property type="evidence" value="ECO:0007669"/>
    <property type="project" value="UniProtKB-KW"/>
</dbReference>
<feature type="non-terminal residue" evidence="6">
    <location>
        <position position="73"/>
    </location>
</feature>
<dbReference type="SUPFAM" id="SSF52540">
    <property type="entry name" value="P-loop containing nucleoside triphosphate hydrolases"/>
    <property type="match status" value="1"/>
</dbReference>
<dbReference type="Proteomes" id="UP001432027">
    <property type="component" value="Unassembled WGS sequence"/>
</dbReference>
<reference evidence="6" key="1">
    <citation type="submission" date="2023-10" db="EMBL/GenBank/DDBJ databases">
        <title>Genome assembly of Pristionchus species.</title>
        <authorList>
            <person name="Yoshida K."/>
            <person name="Sommer R.J."/>
        </authorList>
    </citation>
    <scope>NUCLEOTIDE SEQUENCE</scope>
    <source>
        <strain evidence="6">RS0144</strain>
    </source>
</reference>